<gene>
    <name evidence="1" type="ORF">DERYTH_LOCUS13783</name>
</gene>
<reference evidence="1" key="1">
    <citation type="submission" date="2021-06" db="EMBL/GenBank/DDBJ databases">
        <authorList>
            <person name="Kallberg Y."/>
            <person name="Tangrot J."/>
            <person name="Rosling A."/>
        </authorList>
    </citation>
    <scope>NUCLEOTIDE SEQUENCE</scope>
    <source>
        <strain evidence="1">MA453B</strain>
    </source>
</reference>
<dbReference type="AlphaFoldDB" id="A0A9N9I0A0"/>
<protein>
    <submittedName>
        <fullName evidence="1">3491_t:CDS:1</fullName>
    </submittedName>
</protein>
<dbReference type="Proteomes" id="UP000789405">
    <property type="component" value="Unassembled WGS sequence"/>
</dbReference>
<accession>A0A9N9I0A0</accession>
<dbReference type="EMBL" id="CAJVPY010009924">
    <property type="protein sequence ID" value="CAG8713764.1"/>
    <property type="molecule type" value="Genomic_DNA"/>
</dbReference>
<sequence length="196" mass="22646">MPINDADDLVQIQNKHNEVIEENLLHTVNFSESIKDLREIVPNGSELNEVDLLKNAAILLQYQHMSNMQLLKELKIRDAIIIEYTRNFEIQNSEIIRLRNFYNYLEAKLNNVKEFVSPSQTLVEEIPSQLNKQLDEVYALGFSRSALYWVLAVIEQNQISSLFVSEKGSANKRKYDVNVPRDVNTCIKDDCKGNES</sequence>
<organism evidence="1 2">
    <name type="scientific">Dentiscutata erythropus</name>
    <dbReference type="NCBI Taxonomy" id="1348616"/>
    <lineage>
        <taxon>Eukaryota</taxon>
        <taxon>Fungi</taxon>
        <taxon>Fungi incertae sedis</taxon>
        <taxon>Mucoromycota</taxon>
        <taxon>Glomeromycotina</taxon>
        <taxon>Glomeromycetes</taxon>
        <taxon>Diversisporales</taxon>
        <taxon>Gigasporaceae</taxon>
        <taxon>Dentiscutata</taxon>
    </lineage>
</organism>
<comment type="caution">
    <text evidence="1">The sequence shown here is derived from an EMBL/GenBank/DDBJ whole genome shotgun (WGS) entry which is preliminary data.</text>
</comment>
<name>A0A9N9I0A0_9GLOM</name>
<proteinExistence type="predicted"/>
<evidence type="ECO:0000313" key="1">
    <source>
        <dbReference type="EMBL" id="CAG8713764.1"/>
    </source>
</evidence>
<evidence type="ECO:0000313" key="2">
    <source>
        <dbReference type="Proteomes" id="UP000789405"/>
    </source>
</evidence>
<dbReference type="OrthoDB" id="10356233at2759"/>
<keyword evidence="2" id="KW-1185">Reference proteome</keyword>